<evidence type="ECO:0000313" key="2">
    <source>
        <dbReference type="Proteomes" id="UP000482653"/>
    </source>
</evidence>
<dbReference type="InterPro" id="IPR020039">
    <property type="entry name" value="PseF"/>
</dbReference>
<dbReference type="Gene3D" id="3.90.550.10">
    <property type="entry name" value="Spore Coat Polysaccharide Biosynthesis Protein SpsA, Chain A"/>
    <property type="match status" value="1"/>
</dbReference>
<dbReference type="GO" id="GO:0008781">
    <property type="term" value="F:N-acylneuraminate cytidylyltransferase activity"/>
    <property type="evidence" value="ECO:0007669"/>
    <property type="project" value="TreeGrafter"/>
</dbReference>
<dbReference type="NCBIfam" id="TIGR03584">
    <property type="entry name" value="PseF"/>
    <property type="match status" value="1"/>
</dbReference>
<dbReference type="RefSeq" id="WP_029328242.1">
    <property type="nucleotide sequence ID" value="NZ_CAXKYC010000016.1"/>
</dbReference>
<comment type="caution">
    <text evidence="1">The sequence shown here is derived from an EMBL/GenBank/DDBJ whole genome shotgun (WGS) entry which is preliminary data.</text>
</comment>
<dbReference type="Proteomes" id="UP000482653">
    <property type="component" value="Unassembled WGS sequence"/>
</dbReference>
<dbReference type="InterPro" id="IPR003329">
    <property type="entry name" value="Cytidylyl_trans"/>
</dbReference>
<dbReference type="PANTHER" id="PTHR21485">
    <property type="entry name" value="HAD SUPERFAMILY MEMBERS CMAS AND KDSC"/>
    <property type="match status" value="1"/>
</dbReference>
<proteinExistence type="predicted"/>
<dbReference type="CDD" id="cd02513">
    <property type="entry name" value="CMP-NeuAc_Synthase"/>
    <property type="match status" value="1"/>
</dbReference>
<reference evidence="1 2" key="1">
    <citation type="journal article" date="2019" name="Nat. Med.">
        <title>A library of human gut bacterial isolates paired with longitudinal multiomics data enables mechanistic microbiome research.</title>
        <authorList>
            <person name="Poyet M."/>
            <person name="Groussin M."/>
            <person name="Gibbons S.M."/>
            <person name="Avila-Pacheco J."/>
            <person name="Jiang X."/>
            <person name="Kearney S.M."/>
            <person name="Perrotta A.R."/>
            <person name="Berdy B."/>
            <person name="Zhao S."/>
            <person name="Lieberman T.D."/>
            <person name="Swanson P.K."/>
            <person name="Smith M."/>
            <person name="Roesemann S."/>
            <person name="Alexander J.E."/>
            <person name="Rich S.A."/>
            <person name="Livny J."/>
            <person name="Vlamakis H."/>
            <person name="Clish C."/>
            <person name="Bullock K."/>
            <person name="Deik A."/>
            <person name="Scott J."/>
            <person name="Pierce K.A."/>
            <person name="Xavier R.J."/>
            <person name="Alm E.J."/>
        </authorList>
    </citation>
    <scope>NUCLEOTIDE SEQUENCE [LARGE SCALE GENOMIC DNA]</scope>
    <source>
        <strain evidence="1 2">BIOML-A8</strain>
    </source>
</reference>
<dbReference type="SUPFAM" id="SSF53448">
    <property type="entry name" value="Nucleotide-diphospho-sugar transferases"/>
    <property type="match status" value="1"/>
</dbReference>
<dbReference type="EC" id="2.7.7.81" evidence="1"/>
<dbReference type="InterPro" id="IPR029044">
    <property type="entry name" value="Nucleotide-diphossugar_trans"/>
</dbReference>
<dbReference type="AlphaFoldDB" id="A0A412RIM4"/>
<sequence>MRNIAIIPARGGSKRIPHKNIKPFMGKPIIAYSIETALSTHLFDEVMVSTDDLEIAEVARQYGASVPFLRTEETANDYATLADVIREVLDRYKEQGDFFDNMCCILATSPLLLNEDIVVGYERLIHSDFSSIVPIVQFSYPILRSYGMNSEGEIYFNWPEYAKTRSQDLESAYHDSGTFYWHKIDRWLSGDIKRGGIVVDEDRVQDIDTEQDWKMAEIKYKMLYVRG</sequence>
<evidence type="ECO:0000313" key="1">
    <source>
        <dbReference type="EMBL" id="KAA5413329.1"/>
    </source>
</evidence>
<organism evidence="1 2">
    <name type="scientific">Bacteroides cellulosilyticus</name>
    <dbReference type="NCBI Taxonomy" id="246787"/>
    <lineage>
        <taxon>Bacteria</taxon>
        <taxon>Pseudomonadati</taxon>
        <taxon>Bacteroidota</taxon>
        <taxon>Bacteroidia</taxon>
        <taxon>Bacteroidales</taxon>
        <taxon>Bacteroidaceae</taxon>
        <taxon>Bacteroides</taxon>
    </lineage>
</organism>
<dbReference type="Pfam" id="PF02348">
    <property type="entry name" value="CTP_transf_3"/>
    <property type="match status" value="1"/>
</dbReference>
<keyword evidence="1" id="KW-0808">Transferase</keyword>
<keyword evidence="1" id="KW-0548">Nucleotidyltransferase</keyword>
<protein>
    <submittedName>
        <fullName evidence="1">Pseudaminic acid cytidylyltransferase</fullName>
        <ecNumber evidence="1">2.7.7.81</ecNumber>
    </submittedName>
</protein>
<dbReference type="InterPro" id="IPR050793">
    <property type="entry name" value="CMP-NeuNAc_synthase"/>
</dbReference>
<dbReference type="EMBL" id="VVYX01000051">
    <property type="protein sequence ID" value="KAA5413329.1"/>
    <property type="molecule type" value="Genomic_DNA"/>
</dbReference>
<gene>
    <name evidence="1" type="primary">pseF</name>
    <name evidence="1" type="ORF">F2Y87_26065</name>
</gene>
<accession>A0A412RIM4</accession>
<name>A0A412RIM4_9BACE</name>
<dbReference type="PANTHER" id="PTHR21485:SF6">
    <property type="entry name" value="N-ACYLNEURAMINATE CYTIDYLYLTRANSFERASE-RELATED"/>
    <property type="match status" value="1"/>
</dbReference>